<dbReference type="Pfam" id="PF04072">
    <property type="entry name" value="LCM"/>
    <property type="match status" value="1"/>
</dbReference>
<accession>A0A1Q4HK92</accession>
<name>A0A1Q4HK92_9MYCO</name>
<dbReference type="GO" id="GO:0032259">
    <property type="term" value="P:methylation"/>
    <property type="evidence" value="ECO:0007669"/>
    <property type="project" value="UniProtKB-KW"/>
</dbReference>
<keyword evidence="3 6" id="KW-0489">Methyltransferase</keyword>
<gene>
    <name evidence="7" type="ORF">BRW65_25645</name>
</gene>
<sequence length="302" mass="33758">MSVDELPTGVGWTGLLIAYIRAQETQRQDRLFADPLAMEFVAAARRSESASGNRLPRLGPAQDDGSSALWELFSFYFTLRTPFYDRRLLDAIDAGCRQVVLLGAGFDTRAFRLGLADDTTVFEVDQAAVLKFKERVLARTGAVPDCARVSVVADLRQDLSYPLRAAGFDPTQPTVWIAEGLLMYFSREQADRLLSDVTTWSAPGSRIIGEYFTRRWEDDDIDYDRLDDRDQAAWDLLMTEFLYGPISDSPGDWLSSHGWGPGETTTVAELGRNGMRALPAQFRRSHGVDVWLFDGSIPAISR</sequence>
<protein>
    <recommendedName>
        <fullName evidence="6">S-adenosyl-L-methionine-dependent methyltransferase</fullName>
        <ecNumber evidence="6">2.1.1.-</ecNumber>
    </recommendedName>
</protein>
<dbReference type="EC" id="2.1.1.-" evidence="6"/>
<comment type="function">
    <text evidence="1 6">Exhibits S-adenosyl-L-methionine-dependent methyltransferase activity.</text>
</comment>
<evidence type="ECO:0000313" key="8">
    <source>
        <dbReference type="Proteomes" id="UP000186438"/>
    </source>
</evidence>
<comment type="caution">
    <text evidence="7">The sequence shown here is derived from an EMBL/GenBank/DDBJ whole genome shotgun (WGS) entry which is preliminary data.</text>
</comment>
<evidence type="ECO:0000256" key="2">
    <source>
        <dbReference type="ARBA" id="ARBA00008138"/>
    </source>
</evidence>
<evidence type="ECO:0000256" key="4">
    <source>
        <dbReference type="ARBA" id="ARBA00022679"/>
    </source>
</evidence>
<evidence type="ECO:0000256" key="6">
    <source>
        <dbReference type="RuleBase" id="RU362030"/>
    </source>
</evidence>
<dbReference type="PANTHER" id="PTHR43619:SF2">
    <property type="entry name" value="S-ADENOSYL-L-METHIONINE-DEPENDENT METHYLTRANSFERASES SUPERFAMILY PROTEIN"/>
    <property type="match status" value="1"/>
</dbReference>
<dbReference type="Proteomes" id="UP000186438">
    <property type="component" value="Unassembled WGS sequence"/>
</dbReference>
<evidence type="ECO:0000313" key="7">
    <source>
        <dbReference type="EMBL" id="OJZ67923.1"/>
    </source>
</evidence>
<keyword evidence="4 7" id="KW-0808">Transferase</keyword>
<evidence type="ECO:0000256" key="3">
    <source>
        <dbReference type="ARBA" id="ARBA00022603"/>
    </source>
</evidence>
<organism evidence="7 8">
    <name type="scientific">Mycobacterium paraffinicum</name>
    <dbReference type="NCBI Taxonomy" id="53378"/>
    <lineage>
        <taxon>Bacteria</taxon>
        <taxon>Bacillati</taxon>
        <taxon>Actinomycetota</taxon>
        <taxon>Actinomycetes</taxon>
        <taxon>Mycobacteriales</taxon>
        <taxon>Mycobacteriaceae</taxon>
        <taxon>Mycobacterium</taxon>
    </lineage>
</organism>
<dbReference type="NCBIfam" id="TIGR00027">
    <property type="entry name" value="mthyl_TIGR00027"/>
    <property type="match status" value="1"/>
</dbReference>
<keyword evidence="5 6" id="KW-0949">S-adenosyl-L-methionine</keyword>
<keyword evidence="8" id="KW-1185">Reference proteome</keyword>
<dbReference type="GO" id="GO:0008168">
    <property type="term" value="F:methyltransferase activity"/>
    <property type="evidence" value="ECO:0007669"/>
    <property type="project" value="UniProtKB-UniRule"/>
</dbReference>
<evidence type="ECO:0000256" key="1">
    <source>
        <dbReference type="ARBA" id="ARBA00003907"/>
    </source>
</evidence>
<comment type="similarity">
    <text evidence="2 6">Belongs to the UPF0677 family.</text>
</comment>
<dbReference type="SUPFAM" id="SSF53335">
    <property type="entry name" value="S-adenosyl-L-methionine-dependent methyltransferases"/>
    <property type="match status" value="1"/>
</dbReference>
<dbReference type="EMBL" id="MPNT01000036">
    <property type="protein sequence ID" value="OJZ67923.1"/>
    <property type="molecule type" value="Genomic_DNA"/>
</dbReference>
<dbReference type="PANTHER" id="PTHR43619">
    <property type="entry name" value="S-ADENOSYL-L-METHIONINE-DEPENDENT METHYLTRANSFERASE YKTD-RELATED"/>
    <property type="match status" value="1"/>
</dbReference>
<dbReference type="STRING" id="53378.BRW65_25645"/>
<proteinExistence type="inferred from homology"/>
<dbReference type="AlphaFoldDB" id="A0A1Q4HK92"/>
<dbReference type="InterPro" id="IPR007213">
    <property type="entry name" value="Ppm1/Ppm2/Tcmp"/>
</dbReference>
<dbReference type="Gene3D" id="3.40.50.150">
    <property type="entry name" value="Vaccinia Virus protein VP39"/>
    <property type="match status" value="1"/>
</dbReference>
<evidence type="ECO:0000256" key="5">
    <source>
        <dbReference type="ARBA" id="ARBA00022691"/>
    </source>
</evidence>
<dbReference type="InterPro" id="IPR011610">
    <property type="entry name" value="SAM_mthyl_Trfase_ML2640-like"/>
</dbReference>
<dbReference type="RefSeq" id="WP_073879629.1">
    <property type="nucleotide sequence ID" value="NZ_MPNT01000036.1"/>
</dbReference>
<dbReference type="OrthoDB" id="9806164at2"/>
<dbReference type="InterPro" id="IPR029063">
    <property type="entry name" value="SAM-dependent_MTases_sf"/>
</dbReference>
<reference evidence="7 8" key="1">
    <citation type="submission" date="2016-11" db="EMBL/GenBank/DDBJ databases">
        <title>Genome sequences of unsequenced Mycobacteria.</title>
        <authorList>
            <person name="Greninger A.L."/>
            <person name="Fang F."/>
            <person name="Jerome K.R."/>
        </authorList>
    </citation>
    <scope>NUCLEOTIDE SEQUENCE [LARGE SCALE GENOMIC DNA]</scope>
    <source>
        <strain evidence="7 8">M11</strain>
    </source>
</reference>